<dbReference type="Proteomes" id="UP001417504">
    <property type="component" value="Unassembled WGS sequence"/>
</dbReference>
<protein>
    <recommendedName>
        <fullName evidence="2">Tetratricopeptide repeat protein 5 OB fold domain-containing protein</fullName>
    </recommendedName>
</protein>
<keyword evidence="4" id="KW-1185">Reference proteome</keyword>
<reference evidence="3 4" key="1">
    <citation type="submission" date="2024-01" db="EMBL/GenBank/DDBJ databases">
        <title>Genome assemblies of Stephania.</title>
        <authorList>
            <person name="Yang L."/>
        </authorList>
    </citation>
    <scope>NUCLEOTIDE SEQUENCE [LARGE SCALE GENOMIC DNA]</scope>
    <source>
        <strain evidence="3">QJT</strain>
        <tissue evidence="3">Leaf</tissue>
    </source>
</reference>
<evidence type="ECO:0000256" key="1">
    <source>
        <dbReference type="PROSITE-ProRule" id="PRU00339"/>
    </source>
</evidence>
<evidence type="ECO:0000259" key="2">
    <source>
        <dbReference type="Pfam" id="PF16669"/>
    </source>
</evidence>
<dbReference type="PANTHER" id="PTHR26312">
    <property type="entry name" value="TETRATRICOPEPTIDE REPEAT PROTEIN 5"/>
    <property type="match status" value="1"/>
</dbReference>
<accession>A0AAP0ELI6</accession>
<dbReference type="InterPro" id="IPR019734">
    <property type="entry name" value="TPR_rpt"/>
</dbReference>
<proteinExistence type="predicted"/>
<dbReference type="InterPro" id="IPR011990">
    <property type="entry name" value="TPR-like_helical_dom_sf"/>
</dbReference>
<organism evidence="3 4">
    <name type="scientific">Stephania japonica</name>
    <dbReference type="NCBI Taxonomy" id="461633"/>
    <lineage>
        <taxon>Eukaryota</taxon>
        <taxon>Viridiplantae</taxon>
        <taxon>Streptophyta</taxon>
        <taxon>Embryophyta</taxon>
        <taxon>Tracheophyta</taxon>
        <taxon>Spermatophyta</taxon>
        <taxon>Magnoliopsida</taxon>
        <taxon>Ranunculales</taxon>
        <taxon>Menispermaceae</taxon>
        <taxon>Menispermoideae</taxon>
        <taxon>Cissampelideae</taxon>
        <taxon>Stephania</taxon>
    </lineage>
</organism>
<gene>
    <name evidence="3" type="ORF">Sjap_024925</name>
</gene>
<dbReference type="Pfam" id="PF16669">
    <property type="entry name" value="TTC5_OB"/>
    <property type="match status" value="1"/>
</dbReference>
<dbReference type="PANTHER" id="PTHR26312:SF194">
    <property type="entry name" value="OS01G0506200 PROTEIN"/>
    <property type="match status" value="1"/>
</dbReference>
<comment type="caution">
    <text evidence="3">The sequence shown here is derived from an EMBL/GenBank/DDBJ whole genome shotgun (WGS) entry which is preliminary data.</text>
</comment>
<dbReference type="PROSITE" id="PS50005">
    <property type="entry name" value="TPR"/>
    <property type="match status" value="1"/>
</dbReference>
<dbReference type="Gene3D" id="1.25.40.10">
    <property type="entry name" value="Tetratricopeptide repeat domain"/>
    <property type="match status" value="1"/>
</dbReference>
<feature type="domain" description="Tetratricopeptide repeat protein 5 OB fold" evidence="2">
    <location>
        <begin position="323"/>
        <end position="428"/>
    </location>
</feature>
<evidence type="ECO:0000313" key="3">
    <source>
        <dbReference type="EMBL" id="KAK9091748.1"/>
    </source>
</evidence>
<name>A0AAP0ELI6_9MAGN</name>
<keyword evidence="1" id="KW-0802">TPR repeat</keyword>
<feature type="repeat" description="TPR" evidence="1">
    <location>
        <begin position="120"/>
        <end position="153"/>
    </location>
</feature>
<dbReference type="EMBL" id="JBBNAE010000010">
    <property type="protein sequence ID" value="KAK9091748.1"/>
    <property type="molecule type" value="Genomic_DNA"/>
</dbReference>
<dbReference type="AlphaFoldDB" id="A0AAP0ELI6"/>
<dbReference type="SUPFAM" id="SSF48452">
    <property type="entry name" value="TPR-like"/>
    <property type="match status" value="1"/>
</dbReference>
<evidence type="ECO:0000313" key="4">
    <source>
        <dbReference type="Proteomes" id="UP001417504"/>
    </source>
</evidence>
<dbReference type="InterPro" id="IPR032076">
    <property type="entry name" value="TTC5_OB"/>
</dbReference>
<sequence length="441" mass="50165">MADKSEGDEKDIAAKMEKMEVKGEEQKTVMGEMKKLVEALYDLRDTYFPANKEDKITTLKDQMKIGLDALQYVPLDELKTTAQRADFELLKGMMLDVLPVYNQQAEEHLVKSAKLNPSSIDAWLALGNCFTKKRELTSAKNCYNRGLEKGPNKRLLCDLSMVERMLAQEDETQNWEQLLADSIKHAKEAVDLEVTDGYSWYNYGNAHLTCFFLTGSRDFEKLSLSSKAYLQAQKDKKMKINPDLYYNYGTVNKYLENYERALFGFETAAVKDPGLRSTVTEEVDTIISTLDLIDGFLKRLVTDKNLSVIASGLEKINLEPPFRKATVMNLSQGLNEKVAVVGKVLVVATPEKAVQLYYILIDSDKNSFVVSLFGARADAIKVGDRLTLFNPVFRVIAFSWKNKIYQFKSIRLQFLEQFHVNEKRLSPEFESLPSFQAQHGP</sequence>
<dbReference type="SMART" id="SM00028">
    <property type="entry name" value="TPR"/>
    <property type="match status" value="2"/>
</dbReference>
<dbReference type="InterPro" id="IPR038645">
    <property type="entry name" value="TTC5_OB_sf"/>
</dbReference>
<dbReference type="Gene3D" id="2.40.50.550">
    <property type="match status" value="1"/>
</dbReference>